<feature type="transmembrane region" description="Helical" evidence="1">
    <location>
        <begin position="375"/>
        <end position="394"/>
    </location>
</feature>
<organism evidence="2">
    <name type="scientific">Amphimedon queenslandica</name>
    <name type="common">Sponge</name>
    <dbReference type="NCBI Taxonomy" id="400682"/>
    <lineage>
        <taxon>Eukaryota</taxon>
        <taxon>Metazoa</taxon>
        <taxon>Porifera</taxon>
        <taxon>Demospongiae</taxon>
        <taxon>Heteroscleromorpha</taxon>
        <taxon>Haplosclerida</taxon>
        <taxon>Niphatidae</taxon>
        <taxon>Amphimedon</taxon>
    </lineage>
</organism>
<feature type="transmembrane region" description="Helical" evidence="1">
    <location>
        <begin position="134"/>
        <end position="154"/>
    </location>
</feature>
<accession>A0A1X7V867</accession>
<evidence type="ECO:0000256" key="1">
    <source>
        <dbReference type="SAM" id="Phobius"/>
    </source>
</evidence>
<reference evidence="2" key="1">
    <citation type="submission" date="2017-05" db="UniProtKB">
        <authorList>
            <consortium name="EnsemblMetazoa"/>
        </authorList>
    </citation>
    <scope>IDENTIFICATION</scope>
</reference>
<keyword evidence="1" id="KW-1133">Transmembrane helix</keyword>
<feature type="transmembrane region" description="Helical" evidence="1">
    <location>
        <begin position="351"/>
        <end position="369"/>
    </location>
</feature>
<sequence length="426" mass="49311">MGNAQTQFCNDTFKHKLPFTYHYSDDDYDIECLFCYGECCYDDSTDQCLSICTNDTGVPINRLTCINCTEPLKYGIVLFIGVELVPVTLMVILIIIFNIQLTNGSINALVFYSQLIAIVLSINGLNSPVKDNTLHLAFTILQHLSAIPCYIFNLDLTPFLFNYPLCISHHMSPLGAISFWYGIGLYPLFLLLLLYGWMTLYDKGFKCVVFITRPFHRCMARFWSMTGIEPSFTHSIASIYILCFTQLAATSFKILSFNILDNNNVTFYYDTNQEYFQGWHGFAGFIAFIVLLFLIVLPTLYILFYRFKWFQKLLDCLHLRKQLLISLGDVFTGPYKNGTENTYDYRFMAGLYLLARIIILIQFIMSYFFVYCIPISQAFCSFLLAVTLIIFRPFRRNIHNFFEFLIMFVVSGIGYVSSLSILLHWD</sequence>
<keyword evidence="1" id="KW-0812">Transmembrane</keyword>
<dbReference type="EnsemblMetazoa" id="Aqu2.1.36196_001">
    <property type="protein sequence ID" value="Aqu2.1.36196_001"/>
    <property type="gene ID" value="Aqu2.1.36196"/>
</dbReference>
<name>A0A1X7V867_AMPQE</name>
<feature type="transmembrane region" description="Helical" evidence="1">
    <location>
        <begin position="401"/>
        <end position="425"/>
    </location>
</feature>
<proteinExistence type="predicted"/>
<keyword evidence="1" id="KW-0472">Membrane</keyword>
<feature type="transmembrane region" description="Helical" evidence="1">
    <location>
        <begin position="279"/>
        <end position="304"/>
    </location>
</feature>
<feature type="transmembrane region" description="Helical" evidence="1">
    <location>
        <begin position="105"/>
        <end position="122"/>
    </location>
</feature>
<feature type="transmembrane region" description="Helical" evidence="1">
    <location>
        <begin position="174"/>
        <end position="197"/>
    </location>
</feature>
<dbReference type="InParanoid" id="A0A1X7V867"/>
<feature type="transmembrane region" description="Helical" evidence="1">
    <location>
        <begin position="76"/>
        <end position="99"/>
    </location>
</feature>
<evidence type="ECO:0000313" key="2">
    <source>
        <dbReference type="EnsemblMetazoa" id="Aqu2.1.36196_001"/>
    </source>
</evidence>
<dbReference type="AlphaFoldDB" id="A0A1X7V867"/>
<protein>
    <submittedName>
        <fullName evidence="2">Uncharacterized protein</fullName>
    </submittedName>
</protein>